<dbReference type="CDD" id="cd00146">
    <property type="entry name" value="PKD"/>
    <property type="match status" value="1"/>
</dbReference>
<sequence length="349" mass="37795">MVASVIFLCLMTHTLVAQQTTSGTNRQNLLERMKKKGLSSKFSRQQANSNLSTRNKVAFTKKCYDVKVPCGDIDGIYTLGFVDDDGTQLYFGNTEGGAIIEYQPNATEPGWYIFGDDDEKWYFNPSSSDVMPTEGWVNITNGCGEADAPASLTFAETTCAPIPAPICRQVVSECSSISGKYNEIGSFLGRPLLLKEDNSKIIVYLGIWMIFEGYDAPPSAIAESDDNLPPVSDWFVIAEGCEENAPMSVKDCSCTPEPVNALSTLVVNTLSATNCPINLRLPAYGSMAVITGPDNYVFSSVYRKPGPYLMNINGIKKPGTYTVTVSAANECGEVTSKVVTFVVNGQGCK</sequence>
<evidence type="ECO:0000256" key="1">
    <source>
        <dbReference type="SAM" id="SignalP"/>
    </source>
</evidence>
<accession>A0A1S2VH50</accession>
<organism evidence="2 3">
    <name type="scientific">Arsenicibacter rosenii</name>
    <dbReference type="NCBI Taxonomy" id="1750698"/>
    <lineage>
        <taxon>Bacteria</taxon>
        <taxon>Pseudomonadati</taxon>
        <taxon>Bacteroidota</taxon>
        <taxon>Cytophagia</taxon>
        <taxon>Cytophagales</taxon>
        <taxon>Spirosomataceae</taxon>
        <taxon>Arsenicibacter</taxon>
    </lineage>
</organism>
<keyword evidence="1" id="KW-0732">Signal</keyword>
<evidence type="ECO:0000313" key="2">
    <source>
        <dbReference type="EMBL" id="OIN58097.1"/>
    </source>
</evidence>
<dbReference type="AlphaFoldDB" id="A0A1S2VH50"/>
<dbReference type="Proteomes" id="UP000181790">
    <property type="component" value="Unassembled WGS sequence"/>
</dbReference>
<comment type="caution">
    <text evidence="2">The sequence shown here is derived from an EMBL/GenBank/DDBJ whole genome shotgun (WGS) entry which is preliminary data.</text>
</comment>
<proteinExistence type="predicted"/>
<dbReference type="EMBL" id="MORL01000008">
    <property type="protein sequence ID" value="OIN58097.1"/>
    <property type="molecule type" value="Genomic_DNA"/>
</dbReference>
<evidence type="ECO:0000313" key="3">
    <source>
        <dbReference type="Proteomes" id="UP000181790"/>
    </source>
</evidence>
<dbReference type="RefSeq" id="WP_071504247.1">
    <property type="nucleotide sequence ID" value="NZ_MORL01000008.1"/>
</dbReference>
<feature type="signal peptide" evidence="1">
    <location>
        <begin position="1"/>
        <end position="17"/>
    </location>
</feature>
<gene>
    <name evidence="2" type="ORF">BLX24_16350</name>
</gene>
<feature type="chain" id="PRO_5010269850" description="PKD domain-containing protein" evidence="1">
    <location>
        <begin position="18"/>
        <end position="349"/>
    </location>
</feature>
<evidence type="ECO:0008006" key="4">
    <source>
        <dbReference type="Google" id="ProtNLM"/>
    </source>
</evidence>
<protein>
    <recommendedName>
        <fullName evidence="4">PKD domain-containing protein</fullName>
    </recommendedName>
</protein>
<keyword evidence="3" id="KW-1185">Reference proteome</keyword>
<name>A0A1S2VH50_9BACT</name>
<reference evidence="2 3" key="1">
    <citation type="submission" date="2016-10" db="EMBL/GenBank/DDBJ databases">
        <title>Arsenicibacter rosenii gen. nov., sp. nov., an efficient arsenic-methylating bacterium isolated from an arsenic-contaminated paddy soil.</title>
        <authorList>
            <person name="Huang K."/>
        </authorList>
    </citation>
    <scope>NUCLEOTIDE SEQUENCE [LARGE SCALE GENOMIC DNA]</scope>
    <source>
        <strain evidence="2 3">SM-1</strain>
    </source>
</reference>